<reference evidence="4" key="1">
    <citation type="submission" date="2016-06" db="UniProtKB">
        <authorList>
            <consortium name="WormBaseParasite"/>
        </authorList>
    </citation>
    <scope>IDENTIFICATION</scope>
</reference>
<evidence type="ECO:0000313" key="2">
    <source>
        <dbReference type="EMBL" id="VDK44934.1"/>
    </source>
</evidence>
<keyword evidence="3" id="KW-1185">Reference proteome</keyword>
<reference evidence="2 3" key="2">
    <citation type="submission" date="2018-11" db="EMBL/GenBank/DDBJ databases">
        <authorList>
            <consortium name="Pathogen Informatics"/>
        </authorList>
    </citation>
    <scope>NUCLEOTIDE SEQUENCE [LARGE SCALE GENOMIC DNA]</scope>
</reference>
<evidence type="ECO:0000313" key="3">
    <source>
        <dbReference type="Proteomes" id="UP000271098"/>
    </source>
</evidence>
<evidence type="ECO:0000256" key="1">
    <source>
        <dbReference type="SAM" id="MobiDB-lite"/>
    </source>
</evidence>
<sequence>MACNPTAAPIDGPIKRQSWANGQLEPSQFNRVNNFHSLVLISVSLYECLRLFRDVMASNPTAAPIDGPIKRQSWANGQLEPSQFNRG</sequence>
<protein>
    <submittedName>
        <fullName evidence="4">PDEase domain-containing protein</fullName>
    </submittedName>
</protein>
<gene>
    <name evidence="2" type="ORF">GPUH_LOCUS4443</name>
</gene>
<dbReference type="Proteomes" id="UP000271098">
    <property type="component" value="Unassembled WGS sequence"/>
</dbReference>
<name>A0A183D6V1_9BILA</name>
<proteinExistence type="predicted"/>
<accession>A0A183D6V1</accession>
<feature type="compositionally biased region" description="Polar residues" evidence="1">
    <location>
        <begin position="73"/>
        <end position="87"/>
    </location>
</feature>
<dbReference type="EMBL" id="UYRT01008383">
    <property type="protein sequence ID" value="VDK44934.1"/>
    <property type="molecule type" value="Genomic_DNA"/>
</dbReference>
<dbReference type="WBParaSite" id="GPUH_0000444901-mRNA-1">
    <property type="protein sequence ID" value="GPUH_0000444901-mRNA-1"/>
    <property type="gene ID" value="GPUH_0000444901"/>
</dbReference>
<evidence type="ECO:0000313" key="4">
    <source>
        <dbReference type="WBParaSite" id="GPUH_0000444901-mRNA-1"/>
    </source>
</evidence>
<feature type="region of interest" description="Disordered" evidence="1">
    <location>
        <begin position="62"/>
        <end position="87"/>
    </location>
</feature>
<dbReference type="AlphaFoldDB" id="A0A183D6V1"/>
<organism evidence="4">
    <name type="scientific">Gongylonema pulchrum</name>
    <dbReference type="NCBI Taxonomy" id="637853"/>
    <lineage>
        <taxon>Eukaryota</taxon>
        <taxon>Metazoa</taxon>
        <taxon>Ecdysozoa</taxon>
        <taxon>Nematoda</taxon>
        <taxon>Chromadorea</taxon>
        <taxon>Rhabditida</taxon>
        <taxon>Spirurina</taxon>
        <taxon>Spiruromorpha</taxon>
        <taxon>Spiruroidea</taxon>
        <taxon>Gongylonematidae</taxon>
        <taxon>Gongylonema</taxon>
    </lineage>
</organism>